<accession>A0A6P8JBB6</accession>
<evidence type="ECO:0000256" key="1">
    <source>
        <dbReference type="SAM" id="Phobius"/>
    </source>
</evidence>
<evidence type="ECO:0000313" key="4">
    <source>
        <dbReference type="RefSeq" id="XP_031574983.1"/>
    </source>
</evidence>
<feature type="transmembrane region" description="Helical" evidence="1">
    <location>
        <begin position="130"/>
        <end position="152"/>
    </location>
</feature>
<organism evidence="3 4">
    <name type="scientific">Actinia tenebrosa</name>
    <name type="common">Australian red waratah sea anemone</name>
    <dbReference type="NCBI Taxonomy" id="6105"/>
    <lineage>
        <taxon>Eukaryota</taxon>
        <taxon>Metazoa</taxon>
        <taxon>Cnidaria</taxon>
        <taxon>Anthozoa</taxon>
        <taxon>Hexacorallia</taxon>
        <taxon>Actiniaria</taxon>
        <taxon>Actiniidae</taxon>
        <taxon>Actinia</taxon>
    </lineage>
</organism>
<dbReference type="SUPFAM" id="SSF49265">
    <property type="entry name" value="Fibronectin type III"/>
    <property type="match status" value="1"/>
</dbReference>
<keyword evidence="1" id="KW-0812">Transmembrane</keyword>
<evidence type="ECO:0000313" key="3">
    <source>
        <dbReference type="Proteomes" id="UP000515163"/>
    </source>
</evidence>
<keyword evidence="1" id="KW-0472">Membrane</keyword>
<proteinExistence type="predicted"/>
<dbReference type="CDD" id="cd00063">
    <property type="entry name" value="FN3"/>
    <property type="match status" value="1"/>
</dbReference>
<dbReference type="PROSITE" id="PS50853">
    <property type="entry name" value="FN3"/>
    <property type="match status" value="1"/>
</dbReference>
<dbReference type="InterPro" id="IPR003961">
    <property type="entry name" value="FN3_dom"/>
</dbReference>
<evidence type="ECO:0000259" key="2">
    <source>
        <dbReference type="PROSITE" id="PS50853"/>
    </source>
</evidence>
<dbReference type="Proteomes" id="UP000515163">
    <property type="component" value="Unplaced"/>
</dbReference>
<reference evidence="4" key="1">
    <citation type="submission" date="2025-08" db="UniProtKB">
        <authorList>
            <consortium name="RefSeq"/>
        </authorList>
    </citation>
    <scope>IDENTIFICATION</scope>
    <source>
        <tissue evidence="4">Tentacle</tissue>
    </source>
</reference>
<name>A0A6P8JBB6_ACTTE</name>
<dbReference type="RefSeq" id="XP_031574983.1">
    <property type="nucleotide sequence ID" value="XM_031719123.1"/>
</dbReference>
<protein>
    <submittedName>
        <fullName evidence="4">Uncharacterized protein LOC116308648</fullName>
    </submittedName>
</protein>
<dbReference type="InterPro" id="IPR013783">
    <property type="entry name" value="Ig-like_fold"/>
</dbReference>
<dbReference type="KEGG" id="aten:116308648"/>
<dbReference type="GeneID" id="116308648"/>
<keyword evidence="1" id="KW-1133">Transmembrane helix</keyword>
<feature type="domain" description="Fibronectin type-III" evidence="2">
    <location>
        <begin position="6"/>
        <end position="105"/>
    </location>
</feature>
<dbReference type="InterPro" id="IPR036116">
    <property type="entry name" value="FN3_sf"/>
</dbReference>
<dbReference type="AlphaFoldDB" id="A0A6P8JBB6"/>
<gene>
    <name evidence="4" type="primary">LOC116308648</name>
</gene>
<dbReference type="Gene3D" id="2.60.40.10">
    <property type="entry name" value="Immunoglobulins"/>
    <property type="match status" value="1"/>
</dbReference>
<sequence>MITLTVISPPIISNIIVTEDSLTVTWNNLVLPHNTIATCLIYVMQSFHGASWMTSSNTSNEDSITCSIAGLKSSTLYRIQYVLRIHKNYANGTIYIGTSAKVNRTGASSNHSTCDTGKAGNISYGVSSTIFAAVIAVAIVVIVLLILVIVWMRFQGLFDGCYEQKFSIVFDKSKKEGKNAQQAIKQKD</sequence>
<dbReference type="OrthoDB" id="10404953at2759"/>
<keyword evidence="3" id="KW-1185">Reference proteome</keyword>
<dbReference type="InParanoid" id="A0A6P8JBB6"/>